<evidence type="ECO:0000313" key="2">
    <source>
        <dbReference type="WBParaSite" id="maker-PairedContig_2590-snap-gene-0.3-mRNA-1"/>
    </source>
</evidence>
<organism evidence="2">
    <name type="scientific">Wuchereria bancrofti</name>
    <dbReference type="NCBI Taxonomy" id="6293"/>
    <lineage>
        <taxon>Eukaryota</taxon>
        <taxon>Metazoa</taxon>
        <taxon>Ecdysozoa</taxon>
        <taxon>Nematoda</taxon>
        <taxon>Chromadorea</taxon>
        <taxon>Rhabditida</taxon>
        <taxon>Spirurina</taxon>
        <taxon>Spiruromorpha</taxon>
        <taxon>Filarioidea</taxon>
        <taxon>Onchocercidae</taxon>
        <taxon>Wuchereria</taxon>
    </lineage>
</organism>
<dbReference type="STRING" id="6293.A0A1I8EJR2"/>
<evidence type="ECO:0000256" key="1">
    <source>
        <dbReference type="SAM" id="Phobius"/>
    </source>
</evidence>
<protein>
    <submittedName>
        <fullName evidence="2">Uncharacterized protein</fullName>
    </submittedName>
</protein>
<feature type="transmembrane region" description="Helical" evidence="1">
    <location>
        <begin position="7"/>
        <end position="23"/>
    </location>
</feature>
<accession>A0A1I8EJR2</accession>
<keyword evidence="1" id="KW-0812">Transmembrane</keyword>
<dbReference type="AlphaFoldDB" id="A0A1I8EJR2"/>
<proteinExistence type="predicted"/>
<sequence length="72" mass="8352">MKCNETFAIIGWSIMCIFIFYGVSRFHTLVSVFALLQQIMVQKVTMLAFSLHDGKVKKIDELNEIQKREAIK</sequence>
<dbReference type="WBParaSite" id="maker-PairedContig_2590-snap-gene-0.3-mRNA-1">
    <property type="protein sequence ID" value="maker-PairedContig_2590-snap-gene-0.3-mRNA-1"/>
    <property type="gene ID" value="maker-PairedContig_2590-snap-gene-0.3"/>
</dbReference>
<reference evidence="2" key="1">
    <citation type="submission" date="2016-11" db="UniProtKB">
        <authorList>
            <consortium name="WormBaseParasite"/>
        </authorList>
    </citation>
    <scope>IDENTIFICATION</scope>
    <source>
        <strain evidence="2">pt0022</strain>
    </source>
</reference>
<keyword evidence="1" id="KW-1133">Transmembrane helix</keyword>
<keyword evidence="1" id="KW-0472">Membrane</keyword>
<name>A0A1I8EJR2_WUCBA</name>